<evidence type="ECO:0000256" key="1">
    <source>
        <dbReference type="SAM" id="MobiDB-lite"/>
    </source>
</evidence>
<gene>
    <name evidence="2" type="ORF">NDU88_006366</name>
</gene>
<feature type="region of interest" description="Disordered" evidence="1">
    <location>
        <begin position="1"/>
        <end position="48"/>
    </location>
</feature>
<name>A0AAV7TDQ9_PLEWA</name>
<dbReference type="EMBL" id="JANPWB010000007">
    <property type="protein sequence ID" value="KAJ1174545.1"/>
    <property type="molecule type" value="Genomic_DNA"/>
</dbReference>
<comment type="caution">
    <text evidence="2">The sequence shown here is derived from an EMBL/GenBank/DDBJ whole genome shotgun (WGS) entry which is preliminary data.</text>
</comment>
<dbReference type="Proteomes" id="UP001066276">
    <property type="component" value="Chromosome 4_1"/>
</dbReference>
<protein>
    <submittedName>
        <fullName evidence="2">Uncharacterized protein</fullName>
    </submittedName>
</protein>
<organism evidence="2 3">
    <name type="scientific">Pleurodeles waltl</name>
    <name type="common">Iberian ribbed newt</name>
    <dbReference type="NCBI Taxonomy" id="8319"/>
    <lineage>
        <taxon>Eukaryota</taxon>
        <taxon>Metazoa</taxon>
        <taxon>Chordata</taxon>
        <taxon>Craniata</taxon>
        <taxon>Vertebrata</taxon>
        <taxon>Euteleostomi</taxon>
        <taxon>Amphibia</taxon>
        <taxon>Batrachia</taxon>
        <taxon>Caudata</taxon>
        <taxon>Salamandroidea</taxon>
        <taxon>Salamandridae</taxon>
        <taxon>Pleurodelinae</taxon>
        <taxon>Pleurodeles</taxon>
    </lineage>
</organism>
<keyword evidence="3" id="KW-1185">Reference proteome</keyword>
<evidence type="ECO:0000313" key="3">
    <source>
        <dbReference type="Proteomes" id="UP001066276"/>
    </source>
</evidence>
<sequence>MQRLLEGKSLCKGLRSTPSTVPSGLKKPVWTVAAPSTPPSEDDKNDDQETVHVVRTMSSACVHQRKLPMCRIMVNGHPVSALVDTSTSINLMAVAVYSTTRTPQPLTNQDASLRLWEHQAATDNYRIDN</sequence>
<dbReference type="AlphaFoldDB" id="A0AAV7TDQ9"/>
<evidence type="ECO:0000313" key="2">
    <source>
        <dbReference type="EMBL" id="KAJ1174545.1"/>
    </source>
</evidence>
<reference evidence="2" key="1">
    <citation type="journal article" date="2022" name="bioRxiv">
        <title>Sequencing and chromosome-scale assembly of the giantPleurodeles waltlgenome.</title>
        <authorList>
            <person name="Brown T."/>
            <person name="Elewa A."/>
            <person name="Iarovenko S."/>
            <person name="Subramanian E."/>
            <person name="Araus A.J."/>
            <person name="Petzold A."/>
            <person name="Susuki M."/>
            <person name="Suzuki K.-i.T."/>
            <person name="Hayashi T."/>
            <person name="Toyoda A."/>
            <person name="Oliveira C."/>
            <person name="Osipova E."/>
            <person name="Leigh N.D."/>
            <person name="Simon A."/>
            <person name="Yun M.H."/>
        </authorList>
    </citation>
    <scope>NUCLEOTIDE SEQUENCE</scope>
    <source>
        <strain evidence="2">20211129_DDA</strain>
        <tissue evidence="2">Liver</tissue>
    </source>
</reference>
<proteinExistence type="predicted"/>
<accession>A0AAV7TDQ9</accession>